<protein>
    <submittedName>
        <fullName evidence="1">Uncharacterized protein</fullName>
    </submittedName>
</protein>
<keyword evidence="2" id="KW-1185">Reference proteome</keyword>
<gene>
    <name evidence="1" type="ordered locus">Caci_8983</name>
</gene>
<dbReference type="AlphaFoldDB" id="C7Q5I5"/>
<dbReference type="Proteomes" id="UP000000851">
    <property type="component" value="Chromosome"/>
</dbReference>
<accession>C7Q5I5</accession>
<dbReference type="RefSeq" id="WP_015797520.1">
    <property type="nucleotide sequence ID" value="NC_013131.1"/>
</dbReference>
<sequence>MTHSTRKTLAKVRRSYTGETTRAAKAGVGREHLGLDACSPAQLELRALLARLLLNSGAASALSSRNGVSTLTCYTMILSPRYDDLVIITRAELNVMAWLVPRPETKFFDEVPGLRFEAVSNHTRGLRLRHLPTGARMVVTPNINGRFGQADGGDHDYIRAADIDVPLSASEKTLLSELPEPTADARVLLAGLVTRFSAIDARRQWAIGQWFEDPLNRPDQPRGSLTRATSRQLAGDGDAWTLRWEEHPRVEDVARALTDDVAGLRGAQAERTSRGYTVTFGDASLALARL</sequence>
<organism evidence="1 2">
    <name type="scientific">Catenulispora acidiphila (strain DSM 44928 / JCM 14897 / NBRC 102108 / NRRL B-24433 / ID139908)</name>
    <dbReference type="NCBI Taxonomy" id="479433"/>
    <lineage>
        <taxon>Bacteria</taxon>
        <taxon>Bacillati</taxon>
        <taxon>Actinomycetota</taxon>
        <taxon>Actinomycetes</taxon>
        <taxon>Catenulisporales</taxon>
        <taxon>Catenulisporaceae</taxon>
        <taxon>Catenulispora</taxon>
    </lineage>
</organism>
<evidence type="ECO:0000313" key="1">
    <source>
        <dbReference type="EMBL" id="ACU77796.1"/>
    </source>
</evidence>
<dbReference type="EMBL" id="CP001700">
    <property type="protein sequence ID" value="ACU77796.1"/>
    <property type="molecule type" value="Genomic_DNA"/>
</dbReference>
<dbReference type="KEGG" id="cai:Caci_8983"/>
<dbReference type="OrthoDB" id="3662464at2"/>
<reference evidence="1 2" key="1">
    <citation type="journal article" date="2009" name="Stand. Genomic Sci.">
        <title>Complete genome sequence of Catenulispora acidiphila type strain (ID 139908).</title>
        <authorList>
            <person name="Copeland A."/>
            <person name="Lapidus A."/>
            <person name="Glavina Del Rio T."/>
            <person name="Nolan M."/>
            <person name="Lucas S."/>
            <person name="Chen F."/>
            <person name="Tice H."/>
            <person name="Cheng J.F."/>
            <person name="Bruce D."/>
            <person name="Goodwin L."/>
            <person name="Pitluck S."/>
            <person name="Mikhailova N."/>
            <person name="Pati A."/>
            <person name="Ivanova N."/>
            <person name="Mavromatis K."/>
            <person name="Chen A."/>
            <person name="Palaniappan K."/>
            <person name="Chain P."/>
            <person name="Land M."/>
            <person name="Hauser L."/>
            <person name="Chang Y.J."/>
            <person name="Jeffries C.D."/>
            <person name="Chertkov O."/>
            <person name="Brettin T."/>
            <person name="Detter J.C."/>
            <person name="Han C."/>
            <person name="Ali Z."/>
            <person name="Tindall B.J."/>
            <person name="Goker M."/>
            <person name="Bristow J."/>
            <person name="Eisen J.A."/>
            <person name="Markowitz V."/>
            <person name="Hugenholtz P."/>
            <person name="Kyrpides N.C."/>
            <person name="Klenk H.P."/>
        </authorList>
    </citation>
    <scope>NUCLEOTIDE SEQUENCE [LARGE SCALE GENOMIC DNA]</scope>
    <source>
        <strain evidence="2">DSM 44928 / JCM 14897 / NBRC 102108 / NRRL B-24433 / ID139908</strain>
    </source>
</reference>
<dbReference type="HOGENOM" id="CLU_958751_0_0_11"/>
<name>C7Q5I5_CATAD</name>
<evidence type="ECO:0000313" key="2">
    <source>
        <dbReference type="Proteomes" id="UP000000851"/>
    </source>
</evidence>
<dbReference type="InParanoid" id="C7Q5I5"/>
<proteinExistence type="predicted"/>
<dbReference type="eggNOG" id="ENOG5033SRF">
    <property type="taxonomic scope" value="Bacteria"/>
</dbReference>